<dbReference type="InterPro" id="IPR016035">
    <property type="entry name" value="Acyl_Trfase/lysoPLipase"/>
</dbReference>
<feature type="short sequence motif" description="GXGXXG" evidence="4">
    <location>
        <begin position="14"/>
        <end position="19"/>
    </location>
</feature>
<dbReference type="SUPFAM" id="SSF52151">
    <property type="entry name" value="FabD/lysophospholipase-like"/>
    <property type="match status" value="1"/>
</dbReference>
<keyword evidence="3 4" id="KW-0443">Lipid metabolism</keyword>
<reference evidence="6" key="2">
    <citation type="journal article" date="2021" name="PeerJ">
        <title>Extensive microbial diversity within the chicken gut microbiome revealed by metagenomics and culture.</title>
        <authorList>
            <person name="Gilroy R."/>
            <person name="Ravi A."/>
            <person name="Getino M."/>
            <person name="Pursley I."/>
            <person name="Horton D.L."/>
            <person name="Alikhan N.F."/>
            <person name="Baker D."/>
            <person name="Gharbi K."/>
            <person name="Hall N."/>
            <person name="Watson M."/>
            <person name="Adriaenssens E.M."/>
            <person name="Foster-Nyarko E."/>
            <person name="Jarju S."/>
            <person name="Secka A."/>
            <person name="Antonio M."/>
            <person name="Oren A."/>
            <person name="Chaudhuri R.R."/>
            <person name="La Ragione R."/>
            <person name="Hildebrand F."/>
            <person name="Pallen M.J."/>
        </authorList>
    </citation>
    <scope>NUCLEOTIDE SEQUENCE</scope>
    <source>
        <strain evidence="6">11300</strain>
    </source>
</reference>
<dbReference type="PANTHER" id="PTHR14226:SF29">
    <property type="entry name" value="NEUROPATHY TARGET ESTERASE SWS"/>
    <property type="match status" value="1"/>
</dbReference>
<dbReference type="Pfam" id="PF01734">
    <property type="entry name" value="Patatin"/>
    <property type="match status" value="1"/>
</dbReference>
<evidence type="ECO:0000256" key="2">
    <source>
        <dbReference type="ARBA" id="ARBA00022963"/>
    </source>
</evidence>
<dbReference type="GO" id="GO:0016787">
    <property type="term" value="F:hydrolase activity"/>
    <property type="evidence" value="ECO:0007669"/>
    <property type="project" value="UniProtKB-UniRule"/>
</dbReference>
<dbReference type="CDD" id="cd07209">
    <property type="entry name" value="Pat_hypo_Ecoli_Z1214_like"/>
    <property type="match status" value="1"/>
</dbReference>
<dbReference type="InterPro" id="IPR002641">
    <property type="entry name" value="PNPLA_dom"/>
</dbReference>
<evidence type="ECO:0000256" key="1">
    <source>
        <dbReference type="ARBA" id="ARBA00022801"/>
    </source>
</evidence>
<evidence type="ECO:0000256" key="4">
    <source>
        <dbReference type="PROSITE-ProRule" id="PRU01161"/>
    </source>
</evidence>
<evidence type="ECO:0000313" key="7">
    <source>
        <dbReference type="Proteomes" id="UP000824091"/>
    </source>
</evidence>
<evidence type="ECO:0000256" key="3">
    <source>
        <dbReference type="ARBA" id="ARBA00023098"/>
    </source>
</evidence>
<feature type="domain" description="PNPLA" evidence="5">
    <location>
        <begin position="10"/>
        <end position="183"/>
    </location>
</feature>
<sequence>MSNKKEKIALVLSGGGSRGAYEAGVWQALTELGIDIDIVTGASVGAINGAMVCQGDLDLTVSLWREIETHMIFDVPKDSQPIDYAKEIIINGGAGVSGLKELLEKYIDEEKIRRSPVEYGLVIVERSNLKPHYFFKKDIPKGRLVDYILASSSVFPAIHPYEIDGVEYIDGGYADVLPIGLALKKNPAKVIAVKLNAIGILRYDAIRKTRHLKTIESAWNLGSTLVFDPRNSRRIMQLGYLDTMKAFKILDGKYFTFAKRDFSKWDLMLADACAHILGLDPTIIYSKASFIPRIAQAVEDSRKEVDEAFEAFKKIKIRHVHVAEVIQDIKSLTSPRAMCLIIAENLKERGLDSMYMSRTALTLIPEQVNAARFLVKNNLI</sequence>
<dbReference type="PROSITE" id="PS51635">
    <property type="entry name" value="PNPLA"/>
    <property type="match status" value="1"/>
</dbReference>
<dbReference type="InterPro" id="IPR050301">
    <property type="entry name" value="NTE"/>
</dbReference>
<accession>A0A9D1I3E3</accession>
<reference evidence="6" key="1">
    <citation type="submission" date="2020-10" db="EMBL/GenBank/DDBJ databases">
        <authorList>
            <person name="Gilroy R."/>
        </authorList>
    </citation>
    <scope>NUCLEOTIDE SEQUENCE</scope>
    <source>
        <strain evidence="6">11300</strain>
    </source>
</reference>
<dbReference type="AlphaFoldDB" id="A0A9D1I3E3"/>
<keyword evidence="2 4" id="KW-0442">Lipid degradation</keyword>
<dbReference type="EMBL" id="DVMO01000040">
    <property type="protein sequence ID" value="HIU27242.1"/>
    <property type="molecule type" value="Genomic_DNA"/>
</dbReference>
<proteinExistence type="predicted"/>
<feature type="short sequence motif" description="GXSXG" evidence="4">
    <location>
        <begin position="41"/>
        <end position="45"/>
    </location>
</feature>
<comment type="caution">
    <text evidence="6">The sequence shown here is derived from an EMBL/GenBank/DDBJ whole genome shotgun (WGS) entry which is preliminary data.</text>
</comment>
<dbReference type="Gene3D" id="3.40.1090.10">
    <property type="entry name" value="Cytosolic phospholipase A2 catalytic domain"/>
    <property type="match status" value="2"/>
</dbReference>
<dbReference type="PANTHER" id="PTHR14226">
    <property type="entry name" value="NEUROPATHY TARGET ESTERASE/SWISS CHEESE D.MELANOGASTER"/>
    <property type="match status" value="1"/>
</dbReference>
<feature type="active site" description="Proton acceptor" evidence="4">
    <location>
        <position position="170"/>
    </location>
</feature>
<gene>
    <name evidence="6" type="ORF">IAD16_02525</name>
</gene>
<name>A0A9D1I3E3_9FIRM</name>
<organism evidence="6 7">
    <name type="scientific">Candidatus Fimisoma avicola</name>
    <dbReference type="NCBI Taxonomy" id="2840826"/>
    <lineage>
        <taxon>Bacteria</taxon>
        <taxon>Bacillati</taxon>
        <taxon>Bacillota</taxon>
        <taxon>Clostridia</taxon>
        <taxon>Eubacteriales</taxon>
        <taxon>Candidatus Fimisoma</taxon>
    </lineage>
</organism>
<keyword evidence="1 4" id="KW-0378">Hydrolase</keyword>
<evidence type="ECO:0000259" key="5">
    <source>
        <dbReference type="PROSITE" id="PS51635"/>
    </source>
</evidence>
<feature type="active site" description="Nucleophile" evidence="4">
    <location>
        <position position="43"/>
    </location>
</feature>
<protein>
    <submittedName>
        <fullName evidence="6">Patatin-like phospholipase family protein</fullName>
    </submittedName>
</protein>
<feature type="short sequence motif" description="DGA/G" evidence="4">
    <location>
        <begin position="170"/>
        <end position="172"/>
    </location>
</feature>
<dbReference type="GO" id="GO:0016042">
    <property type="term" value="P:lipid catabolic process"/>
    <property type="evidence" value="ECO:0007669"/>
    <property type="project" value="UniProtKB-UniRule"/>
</dbReference>
<dbReference type="Proteomes" id="UP000824091">
    <property type="component" value="Unassembled WGS sequence"/>
</dbReference>
<evidence type="ECO:0000313" key="6">
    <source>
        <dbReference type="EMBL" id="HIU27242.1"/>
    </source>
</evidence>